<accession>A0AAE1ISU7</accession>
<comment type="caution">
    <text evidence="3">The sequence shown here is derived from an EMBL/GenBank/DDBJ whole genome shotgun (WGS) entry which is preliminary data.</text>
</comment>
<evidence type="ECO:0000256" key="1">
    <source>
        <dbReference type="SAM" id="MobiDB-lite"/>
    </source>
</evidence>
<protein>
    <recommendedName>
        <fullName evidence="2">DUF7950 domain-containing protein</fullName>
    </recommendedName>
</protein>
<organism evidence="3 4">
    <name type="scientific">Acacia crassicarpa</name>
    <name type="common">northern wattle</name>
    <dbReference type="NCBI Taxonomy" id="499986"/>
    <lineage>
        <taxon>Eukaryota</taxon>
        <taxon>Viridiplantae</taxon>
        <taxon>Streptophyta</taxon>
        <taxon>Embryophyta</taxon>
        <taxon>Tracheophyta</taxon>
        <taxon>Spermatophyta</taxon>
        <taxon>Magnoliopsida</taxon>
        <taxon>eudicotyledons</taxon>
        <taxon>Gunneridae</taxon>
        <taxon>Pentapetalae</taxon>
        <taxon>rosids</taxon>
        <taxon>fabids</taxon>
        <taxon>Fabales</taxon>
        <taxon>Fabaceae</taxon>
        <taxon>Caesalpinioideae</taxon>
        <taxon>mimosoid clade</taxon>
        <taxon>Acacieae</taxon>
        <taxon>Acacia</taxon>
    </lineage>
</organism>
<dbReference type="AlphaFoldDB" id="A0AAE1ISU7"/>
<evidence type="ECO:0000313" key="4">
    <source>
        <dbReference type="Proteomes" id="UP001293593"/>
    </source>
</evidence>
<feature type="compositionally biased region" description="Low complexity" evidence="1">
    <location>
        <begin position="89"/>
        <end position="98"/>
    </location>
</feature>
<feature type="region of interest" description="Disordered" evidence="1">
    <location>
        <begin position="31"/>
        <end position="102"/>
    </location>
</feature>
<keyword evidence="4" id="KW-1185">Reference proteome</keyword>
<gene>
    <name evidence="3" type="ORF">QN277_006624</name>
</gene>
<name>A0AAE1ISU7_9FABA</name>
<dbReference type="Pfam" id="PF25821">
    <property type="entry name" value="DUF7950"/>
    <property type="match status" value="1"/>
</dbReference>
<feature type="compositionally biased region" description="Low complexity" evidence="1">
    <location>
        <begin position="37"/>
        <end position="51"/>
    </location>
</feature>
<reference evidence="3" key="1">
    <citation type="submission" date="2023-10" db="EMBL/GenBank/DDBJ databases">
        <title>Chromosome-level genome of the transformable northern wattle, Acacia crassicarpa.</title>
        <authorList>
            <person name="Massaro I."/>
            <person name="Sinha N.R."/>
            <person name="Poethig S."/>
            <person name="Leichty A.R."/>
        </authorList>
    </citation>
    <scope>NUCLEOTIDE SEQUENCE</scope>
    <source>
        <strain evidence="3">Acra3RX</strain>
        <tissue evidence="3">Leaf</tissue>
    </source>
</reference>
<evidence type="ECO:0000259" key="2">
    <source>
        <dbReference type="Pfam" id="PF25821"/>
    </source>
</evidence>
<evidence type="ECO:0000313" key="3">
    <source>
        <dbReference type="EMBL" id="KAK4256971.1"/>
    </source>
</evidence>
<sequence length="292" mass="31593">MDGRGGCCITRYATGAYDMSKVQRIMLRFRPIAPKPTTGSTNSGSSSSESGEALHKGGRQKRRYVKDGGANNGKRCNRRRKLSPEQNGPVVTLPLLPETPDPKNILAIDPTVVRSPKDTRNSGGNVTMWLNFENENMAPGKVDPPAAPFWYPDQSLAAGSCVTAECVTETWVELEGLGSTDEERVVKLSKDSCPAFISDCYGRVTWTNGAYRSMVGRQGGGGSEQGVRLVVKEKAGMAMKRAVVSCPSFTCKVRVDYACGSKKNSLTVPCDVWRLDSGGFAWRLDVKAALSL</sequence>
<dbReference type="PANTHER" id="PTHR33595:SF7">
    <property type="entry name" value="OS12G0242500 PROTEIN"/>
    <property type="match status" value="1"/>
</dbReference>
<dbReference type="EMBL" id="JAWXYG010000012">
    <property type="protein sequence ID" value="KAK4256971.1"/>
    <property type="molecule type" value="Genomic_DNA"/>
</dbReference>
<dbReference type="InterPro" id="IPR057710">
    <property type="entry name" value="DUF7950"/>
</dbReference>
<proteinExistence type="predicted"/>
<dbReference type="PANTHER" id="PTHR33595">
    <property type="entry name" value="VON WILLEBRAND FACTOR A DOMAIN PROTEIN"/>
    <property type="match status" value="1"/>
</dbReference>
<feature type="domain" description="DUF7950" evidence="2">
    <location>
        <begin position="159"/>
        <end position="291"/>
    </location>
</feature>
<dbReference type="Proteomes" id="UP001293593">
    <property type="component" value="Unassembled WGS sequence"/>
</dbReference>